<sequence>MKSSTSKVMFKSGLLKAGIPIAVSVAGFIFARIMAQRSYPKESSSFESDQVSSLSLETDSQDFSDEDSFHSLGSTCILSMEESADIRDYKPEMEQDISRLRSRLEDLQKRESELEMEFISYCDLKEKESALMELRNILLLEIARVEFMDREVSSMQAERQRLKELVGGYSKVLEQLKHLKSEYELLQREVKMLLTKANVQSCIIREQDLKLEAREAQVLRIHDELETRTKVTKTMEDGIGGLRVILDQLQDEKARLLEKLELKEKIEGERIKTEDYNRLSEELEQLQKDHADEHKELIYLRWINACLRHQLMRNNAQQEQNDEEKNSHLEIDSEGSVEIGNYGLENELAAGMALDHNVHEPCCGIVNSDQACSKRCKLFRRLKRWVEGSDHKGRGRLDEKEKHEEAVKCFGRHSVSDDA</sequence>
<organism evidence="3 4">
    <name type="scientific">Rubus argutus</name>
    <name type="common">Southern blackberry</name>
    <dbReference type="NCBI Taxonomy" id="59490"/>
    <lineage>
        <taxon>Eukaryota</taxon>
        <taxon>Viridiplantae</taxon>
        <taxon>Streptophyta</taxon>
        <taxon>Embryophyta</taxon>
        <taxon>Tracheophyta</taxon>
        <taxon>Spermatophyta</taxon>
        <taxon>Magnoliopsida</taxon>
        <taxon>eudicotyledons</taxon>
        <taxon>Gunneridae</taxon>
        <taxon>Pentapetalae</taxon>
        <taxon>rosids</taxon>
        <taxon>fabids</taxon>
        <taxon>Rosales</taxon>
        <taxon>Rosaceae</taxon>
        <taxon>Rosoideae</taxon>
        <taxon>Rosoideae incertae sedis</taxon>
        <taxon>Rubus</taxon>
    </lineage>
</organism>
<dbReference type="InterPro" id="IPR040265">
    <property type="entry name" value="CHUP1/IPGA1-like"/>
</dbReference>
<dbReference type="AlphaFoldDB" id="A0AAW1WAU3"/>
<dbReference type="Proteomes" id="UP001457282">
    <property type="component" value="Unassembled WGS sequence"/>
</dbReference>
<feature type="coiled-coil region" evidence="2">
    <location>
        <begin position="145"/>
        <end position="196"/>
    </location>
</feature>
<feature type="coiled-coil region" evidence="2">
    <location>
        <begin position="239"/>
        <end position="296"/>
    </location>
</feature>
<accession>A0AAW1WAU3</accession>
<protein>
    <recommendedName>
        <fullName evidence="5">Protein CHUP1, chloroplastic</fullName>
    </recommendedName>
</protein>
<evidence type="ECO:0000313" key="4">
    <source>
        <dbReference type="Proteomes" id="UP001457282"/>
    </source>
</evidence>
<dbReference type="GO" id="GO:0072699">
    <property type="term" value="P:protein localization to cortical microtubule cytoskeleton"/>
    <property type="evidence" value="ECO:0007669"/>
    <property type="project" value="TreeGrafter"/>
</dbReference>
<evidence type="ECO:0008006" key="5">
    <source>
        <dbReference type="Google" id="ProtNLM"/>
    </source>
</evidence>
<keyword evidence="4" id="KW-1185">Reference proteome</keyword>
<gene>
    <name evidence="3" type="ORF">M0R45_029636</name>
</gene>
<proteinExistence type="predicted"/>
<evidence type="ECO:0000256" key="1">
    <source>
        <dbReference type="ARBA" id="ARBA00023054"/>
    </source>
</evidence>
<dbReference type="PANTHER" id="PTHR31342">
    <property type="entry name" value="PROTEIN CHUP1, CHLOROPLASTIC"/>
    <property type="match status" value="1"/>
</dbReference>
<dbReference type="EMBL" id="JBEDUW010000006">
    <property type="protein sequence ID" value="KAK9921109.1"/>
    <property type="molecule type" value="Genomic_DNA"/>
</dbReference>
<keyword evidence="1 2" id="KW-0175">Coiled coil</keyword>
<dbReference type="PANTHER" id="PTHR31342:SF10">
    <property type="entry name" value="CHUP1-LIKE PROTEIN"/>
    <property type="match status" value="1"/>
</dbReference>
<name>A0AAW1WAU3_RUBAR</name>
<evidence type="ECO:0000313" key="3">
    <source>
        <dbReference type="EMBL" id="KAK9921109.1"/>
    </source>
</evidence>
<feature type="coiled-coil region" evidence="2">
    <location>
        <begin position="90"/>
        <end position="117"/>
    </location>
</feature>
<evidence type="ECO:0000256" key="2">
    <source>
        <dbReference type="SAM" id="Coils"/>
    </source>
</evidence>
<reference evidence="3 4" key="1">
    <citation type="journal article" date="2023" name="G3 (Bethesda)">
        <title>A chromosome-length genome assembly and annotation of blackberry (Rubus argutus, cv. 'Hillquist').</title>
        <authorList>
            <person name="Bruna T."/>
            <person name="Aryal R."/>
            <person name="Dudchenko O."/>
            <person name="Sargent D.J."/>
            <person name="Mead D."/>
            <person name="Buti M."/>
            <person name="Cavallini A."/>
            <person name="Hytonen T."/>
            <person name="Andres J."/>
            <person name="Pham M."/>
            <person name="Weisz D."/>
            <person name="Mascagni F."/>
            <person name="Usai G."/>
            <person name="Natali L."/>
            <person name="Bassil N."/>
            <person name="Fernandez G.E."/>
            <person name="Lomsadze A."/>
            <person name="Armour M."/>
            <person name="Olukolu B."/>
            <person name="Poorten T."/>
            <person name="Britton C."/>
            <person name="Davik J."/>
            <person name="Ashrafi H."/>
            <person name="Aiden E.L."/>
            <person name="Borodovsky M."/>
            <person name="Worthington M."/>
        </authorList>
    </citation>
    <scope>NUCLEOTIDE SEQUENCE [LARGE SCALE GENOMIC DNA]</scope>
    <source>
        <strain evidence="3">PI 553951</strain>
    </source>
</reference>
<dbReference type="GO" id="GO:0055028">
    <property type="term" value="C:cortical microtubule"/>
    <property type="evidence" value="ECO:0007669"/>
    <property type="project" value="TreeGrafter"/>
</dbReference>
<comment type="caution">
    <text evidence="3">The sequence shown here is derived from an EMBL/GenBank/DDBJ whole genome shotgun (WGS) entry which is preliminary data.</text>
</comment>